<dbReference type="EMBL" id="CP144535">
    <property type="protein sequence ID" value="WWC62618.1"/>
    <property type="molecule type" value="Genomic_DNA"/>
</dbReference>
<evidence type="ECO:0000256" key="1">
    <source>
        <dbReference type="SAM" id="SignalP"/>
    </source>
</evidence>
<dbReference type="RefSeq" id="XP_018262322.1">
    <property type="nucleotide sequence ID" value="XM_018408631.1"/>
</dbReference>
<organism evidence="2">
    <name type="scientific">Kwoniella dejecticola CBS 10117</name>
    <dbReference type="NCBI Taxonomy" id="1296121"/>
    <lineage>
        <taxon>Eukaryota</taxon>
        <taxon>Fungi</taxon>
        <taxon>Dikarya</taxon>
        <taxon>Basidiomycota</taxon>
        <taxon>Agaricomycotina</taxon>
        <taxon>Tremellomycetes</taxon>
        <taxon>Tremellales</taxon>
        <taxon>Cryptococcaceae</taxon>
        <taxon>Kwoniella</taxon>
    </lineage>
</organism>
<keyword evidence="1" id="KW-0732">Signal</keyword>
<dbReference type="EMBL" id="KI894032">
    <property type="protein sequence ID" value="OBR84480.1"/>
    <property type="molecule type" value="Genomic_DNA"/>
</dbReference>
<feature type="signal peptide" evidence="1">
    <location>
        <begin position="1"/>
        <end position="19"/>
    </location>
</feature>
<reference evidence="3" key="3">
    <citation type="submission" date="2024-02" db="EMBL/GenBank/DDBJ databases">
        <title>Comparative genomics of Cryptococcus and Kwoniella reveals pathogenesis evolution and contrasting modes of karyotype evolution via chromosome fusion or intercentromeric recombination.</title>
        <authorList>
            <person name="Coelho M.A."/>
            <person name="David-Palma M."/>
            <person name="Shea T."/>
            <person name="Bowers K."/>
            <person name="McGinley-Smith S."/>
            <person name="Mohammad A.W."/>
            <person name="Gnirke A."/>
            <person name="Yurkov A.M."/>
            <person name="Nowrousian M."/>
            <person name="Sun S."/>
            <person name="Cuomo C.A."/>
            <person name="Heitman J."/>
        </authorList>
    </citation>
    <scope>NUCLEOTIDE SEQUENCE</scope>
    <source>
        <strain evidence="3">CBS 10117</strain>
    </source>
</reference>
<dbReference type="KEGG" id="kdj:28969037"/>
<reference evidence="3" key="2">
    <citation type="submission" date="2013-07" db="EMBL/GenBank/DDBJ databases">
        <authorList>
            <consortium name="The Broad Institute Genome Sequencing Platform"/>
            <person name="Cuomo C."/>
            <person name="Litvintseva A."/>
            <person name="Chen Y."/>
            <person name="Heitman J."/>
            <person name="Sun S."/>
            <person name="Springer D."/>
            <person name="Dromer F."/>
            <person name="Young S.K."/>
            <person name="Zeng Q."/>
            <person name="Gargeya S."/>
            <person name="Fitzgerald M."/>
            <person name="Abouelleil A."/>
            <person name="Alvarado L."/>
            <person name="Berlin A.M."/>
            <person name="Chapman S.B."/>
            <person name="Dewar J."/>
            <person name="Goldberg J."/>
            <person name="Griggs A."/>
            <person name="Gujja S."/>
            <person name="Hansen M."/>
            <person name="Howarth C."/>
            <person name="Imamovic A."/>
            <person name="Larimer J."/>
            <person name="McCowan C."/>
            <person name="Murphy C."/>
            <person name="Pearson M."/>
            <person name="Priest M."/>
            <person name="Roberts A."/>
            <person name="Saif S."/>
            <person name="Shea T."/>
            <person name="Sykes S."/>
            <person name="Wortman J."/>
            <person name="Nusbaum C."/>
            <person name="Birren B."/>
        </authorList>
    </citation>
    <scope>NUCLEOTIDE SEQUENCE</scope>
    <source>
        <strain evidence="3">CBS 10117</strain>
    </source>
</reference>
<dbReference type="GeneID" id="28969037"/>
<protein>
    <submittedName>
        <fullName evidence="2">Uncharacterized protein</fullName>
    </submittedName>
</protein>
<dbReference type="Proteomes" id="UP000078595">
    <property type="component" value="Chromosome 6"/>
</dbReference>
<evidence type="ECO:0000313" key="2">
    <source>
        <dbReference type="EMBL" id="OBR84480.1"/>
    </source>
</evidence>
<gene>
    <name evidence="2" type="ORF">I303_05338</name>
    <name evidence="3" type="ORF">I303_105215</name>
</gene>
<dbReference type="VEuPathDB" id="FungiDB:I303_05338"/>
<evidence type="ECO:0000313" key="4">
    <source>
        <dbReference type="Proteomes" id="UP000078595"/>
    </source>
</evidence>
<proteinExistence type="predicted"/>
<feature type="chain" id="PRO_5008342057" evidence="1">
    <location>
        <begin position="20"/>
        <end position="211"/>
    </location>
</feature>
<reference evidence="2" key="1">
    <citation type="submission" date="2013-07" db="EMBL/GenBank/DDBJ databases">
        <title>The Genome Sequence of Cryptococcus dejecticola CBS10117.</title>
        <authorList>
            <consortium name="The Broad Institute Genome Sequencing Platform"/>
            <person name="Cuomo C."/>
            <person name="Litvintseva A."/>
            <person name="Chen Y."/>
            <person name="Heitman J."/>
            <person name="Sun S."/>
            <person name="Springer D."/>
            <person name="Dromer F."/>
            <person name="Young S.K."/>
            <person name="Zeng Q."/>
            <person name="Gargeya S."/>
            <person name="Fitzgerald M."/>
            <person name="Abouelleil A."/>
            <person name="Alvarado L."/>
            <person name="Berlin A.M."/>
            <person name="Chapman S.B."/>
            <person name="Dewar J."/>
            <person name="Goldberg J."/>
            <person name="Griggs A."/>
            <person name="Gujja S."/>
            <person name="Hansen M."/>
            <person name="Howarth C."/>
            <person name="Imamovic A."/>
            <person name="Larimer J."/>
            <person name="McCowan C."/>
            <person name="Murphy C."/>
            <person name="Pearson M."/>
            <person name="Priest M."/>
            <person name="Roberts A."/>
            <person name="Saif S."/>
            <person name="Shea T."/>
            <person name="Sykes S."/>
            <person name="Wortman J."/>
            <person name="Nusbaum C."/>
            <person name="Birren B."/>
        </authorList>
    </citation>
    <scope>NUCLEOTIDE SEQUENCE [LARGE SCALE GENOMIC DNA]</scope>
    <source>
        <strain evidence="2">CBS 10117</strain>
    </source>
</reference>
<keyword evidence="4" id="KW-1185">Reference proteome</keyword>
<dbReference type="AlphaFoldDB" id="A0A1A6A348"/>
<name>A0A1A6A348_9TREE</name>
<accession>A0A1A6A348</accession>
<evidence type="ECO:0000313" key="3">
    <source>
        <dbReference type="EMBL" id="WWC62618.1"/>
    </source>
</evidence>
<sequence>MNPVFNLVLHLVIFVVYHGKRLFTGKGNGNSALHENRAGSDNSQGIDKIDACRCMDFSELIKQNLGGVEEKLKLSNRTDKDDRHVNCKCLGRKRKQRPLRSRYSYTTFSHRDSSIIKRDIMILAYASGLLEKLNPLKGEDGSASELGIQRIDAERRAQVVFKGGKRGHETRISKTEDWKSGSEPGEQEYGTWWIALHKVPSISSYFETAQY</sequence>